<protein>
    <submittedName>
        <fullName evidence="1">Zinc/iron-chelating domain-containing protein</fullName>
    </submittedName>
</protein>
<gene>
    <name evidence="1" type="ORF">CE139_19995</name>
</gene>
<organism evidence="1 2">
    <name type="scientific">Pseudomonas oryzihabitans</name>
    <dbReference type="NCBI Taxonomy" id="47885"/>
    <lineage>
        <taxon>Bacteria</taxon>
        <taxon>Pseudomonadati</taxon>
        <taxon>Pseudomonadota</taxon>
        <taxon>Gammaproteobacteria</taxon>
        <taxon>Pseudomonadales</taxon>
        <taxon>Pseudomonadaceae</taxon>
        <taxon>Pseudomonas</taxon>
    </lineage>
</organism>
<dbReference type="EMBL" id="CP022198">
    <property type="protein sequence ID" value="AXA67984.1"/>
    <property type="molecule type" value="Genomic_DNA"/>
</dbReference>
<dbReference type="PANTHER" id="PTHR35866">
    <property type="entry name" value="PUTATIVE-RELATED"/>
    <property type="match status" value="1"/>
</dbReference>
<dbReference type="PANTHER" id="PTHR35866:SF1">
    <property type="entry name" value="YKGJ FAMILY CYSTEINE CLUSTER PROTEIN"/>
    <property type="match status" value="1"/>
</dbReference>
<dbReference type="RefSeq" id="WP_208692039.1">
    <property type="nucleotide sequence ID" value="NZ_CP022198.1"/>
</dbReference>
<dbReference type="Pfam" id="PF03692">
    <property type="entry name" value="CxxCxxCC"/>
    <property type="match status" value="1"/>
</dbReference>
<reference evidence="1 2" key="1">
    <citation type="submission" date="2017-06" db="EMBL/GenBank/DDBJ databases">
        <title>Evolution towards high GC content and high-temperature stress adaptation in endophytic Pseudomonas oryzihabitans impacted its plant-growth promoting traits.</title>
        <authorList>
            <person name="Nascimento F.X."/>
        </authorList>
    </citation>
    <scope>NUCLEOTIDE SEQUENCE [LARGE SCALE GENOMIC DNA]</scope>
    <source>
        <strain evidence="1 2">MS8</strain>
    </source>
</reference>
<accession>A0A2Z5ABW1</accession>
<sequence>MSTHFSCVGCGKCCTSHHIPLTLSEAIRWVQQQGELLVLVEAFLEDGRGISQVQREHAEQRSLPVWCGETRAYVAITFAAYNPGRCMRLDADNRCSIYDERPLVCRIYPMEINPHLPLRPHMKDCPPHAWEQGPTLIHGGRLQDVELITLIERSRQADRDEIGQKAAICAALGIRTSALKGDGFTAYRPYGQDFLAATEQVMTNPPMDAATDWTLHVSHRELAEQLKATGALIASALTQTDYGFIALSAA</sequence>
<evidence type="ECO:0000313" key="1">
    <source>
        <dbReference type="EMBL" id="AXA67984.1"/>
    </source>
</evidence>
<dbReference type="Proteomes" id="UP000250579">
    <property type="component" value="Chromosome"/>
</dbReference>
<dbReference type="AlphaFoldDB" id="A0A2Z5ABW1"/>
<proteinExistence type="predicted"/>
<name>A0A2Z5ABW1_9PSED</name>
<evidence type="ECO:0000313" key="2">
    <source>
        <dbReference type="Proteomes" id="UP000250579"/>
    </source>
</evidence>
<dbReference type="InterPro" id="IPR005358">
    <property type="entry name" value="Puta_zinc/iron-chelating_dom"/>
</dbReference>